<proteinExistence type="predicted"/>
<organism evidence="2 3">
    <name type="scientific">Bombardia bombarda</name>
    <dbReference type="NCBI Taxonomy" id="252184"/>
    <lineage>
        <taxon>Eukaryota</taxon>
        <taxon>Fungi</taxon>
        <taxon>Dikarya</taxon>
        <taxon>Ascomycota</taxon>
        <taxon>Pezizomycotina</taxon>
        <taxon>Sordariomycetes</taxon>
        <taxon>Sordariomycetidae</taxon>
        <taxon>Sordariales</taxon>
        <taxon>Lasiosphaeriaceae</taxon>
        <taxon>Bombardia</taxon>
    </lineage>
</organism>
<feature type="region of interest" description="Disordered" evidence="1">
    <location>
        <begin position="440"/>
        <end position="577"/>
    </location>
</feature>
<feature type="region of interest" description="Disordered" evidence="1">
    <location>
        <begin position="127"/>
        <end position="176"/>
    </location>
</feature>
<name>A0AA39TJM8_9PEZI</name>
<feature type="compositionally biased region" description="Acidic residues" evidence="1">
    <location>
        <begin position="480"/>
        <end position="492"/>
    </location>
</feature>
<keyword evidence="3" id="KW-1185">Reference proteome</keyword>
<feature type="compositionally biased region" description="Basic and acidic residues" evidence="1">
    <location>
        <begin position="453"/>
        <end position="470"/>
    </location>
</feature>
<sequence length="577" mass="63816">MALIPDFGTWLLRSVRRDNFSDSPVSIVERLNSLPRPLRNAADKDTLVGAVLALGPSLQLALHLLLELLPQDESWERLGEVIIPTLGQLQKSLNLTLTSFEKRGVVALLQEEHATLLDDSETLSVETMVESETDQHQHEPQEHMKPVQPMSSNTGYRPITPKPSSTLKDLEDASTPIPVKRPVSTIVEASENQNEIAGPQSHMYLATTPEQRQPQQQQPAEPAASCGATPKAQKQLDSPMERFPILPFQERNPDPAADLALMKELRAEMRVNAAIQVAVDSLEFAEGQLKIVKQVNRLHGSSFELLHKHFYEGYNRILFRALELERREFGSPPFNDEREGEARRHEAAAATSLTTESKEVNATLQSRPLQTLHMNGHAPASEPKRVVTVSFENNISIPPLPPLSQQPMTAPAGICEEEKRTSMTKPQFKRRLSLAEELALVGEDSEEDSCWEGSRRDDESDAGSRRIGDHDESESSAIDSESEEDDDDESDGDEIRQAAGQNNGHGSSEDEDESEDDDGDDTDDSDRQTTQTKLSFKPSTETTLPLSQGRGVSTTGRISESRCSVARPPVSRIPVAK</sequence>
<evidence type="ECO:0000256" key="1">
    <source>
        <dbReference type="SAM" id="MobiDB-lite"/>
    </source>
</evidence>
<dbReference type="Proteomes" id="UP001174934">
    <property type="component" value="Unassembled WGS sequence"/>
</dbReference>
<dbReference type="AlphaFoldDB" id="A0AA39TJM8"/>
<comment type="caution">
    <text evidence="2">The sequence shown here is derived from an EMBL/GenBank/DDBJ whole genome shotgun (WGS) entry which is preliminary data.</text>
</comment>
<evidence type="ECO:0000313" key="3">
    <source>
        <dbReference type="Proteomes" id="UP001174934"/>
    </source>
</evidence>
<protein>
    <submittedName>
        <fullName evidence="2">Uncharacterized protein</fullName>
    </submittedName>
</protein>
<reference evidence="2" key="1">
    <citation type="submission" date="2023-06" db="EMBL/GenBank/DDBJ databases">
        <title>Genome-scale phylogeny and comparative genomics of the fungal order Sordariales.</title>
        <authorList>
            <consortium name="Lawrence Berkeley National Laboratory"/>
            <person name="Hensen N."/>
            <person name="Bonometti L."/>
            <person name="Westerberg I."/>
            <person name="Brannstrom I.O."/>
            <person name="Guillou S."/>
            <person name="Cros-Aarteil S."/>
            <person name="Calhoun S."/>
            <person name="Haridas S."/>
            <person name="Kuo A."/>
            <person name="Mondo S."/>
            <person name="Pangilinan J."/>
            <person name="Riley R."/>
            <person name="LaButti K."/>
            <person name="Andreopoulos B."/>
            <person name="Lipzen A."/>
            <person name="Chen C."/>
            <person name="Yanf M."/>
            <person name="Daum C."/>
            <person name="Ng V."/>
            <person name="Clum A."/>
            <person name="Steindorff A."/>
            <person name="Ohm R."/>
            <person name="Martin F."/>
            <person name="Silar P."/>
            <person name="Natvig D."/>
            <person name="Lalanne C."/>
            <person name="Gautier V."/>
            <person name="Ament-velasquez S.L."/>
            <person name="Kruys A."/>
            <person name="Hutchinson M.I."/>
            <person name="Powell A.J."/>
            <person name="Barry K."/>
            <person name="Miller A.N."/>
            <person name="Grigoriev I.V."/>
            <person name="Debuchy R."/>
            <person name="Gladieux P."/>
            <person name="Thoren M.H."/>
            <person name="Johannesson H."/>
        </authorList>
    </citation>
    <scope>NUCLEOTIDE SEQUENCE</scope>
    <source>
        <strain evidence="2">SMH3391-2</strain>
    </source>
</reference>
<feature type="region of interest" description="Disordered" evidence="1">
    <location>
        <begin position="209"/>
        <end position="236"/>
    </location>
</feature>
<dbReference type="EMBL" id="JAULSR010000013">
    <property type="protein sequence ID" value="KAK0609604.1"/>
    <property type="molecule type" value="Genomic_DNA"/>
</dbReference>
<gene>
    <name evidence="2" type="ORF">B0T17DRAFT_621647</name>
</gene>
<feature type="compositionally biased region" description="Basic and acidic residues" evidence="1">
    <location>
        <begin position="133"/>
        <end position="145"/>
    </location>
</feature>
<feature type="compositionally biased region" description="Acidic residues" evidence="1">
    <location>
        <begin position="509"/>
        <end position="524"/>
    </location>
</feature>
<feature type="compositionally biased region" description="Polar residues" evidence="1">
    <location>
        <begin position="528"/>
        <end position="562"/>
    </location>
</feature>
<feature type="compositionally biased region" description="Low complexity" evidence="1">
    <location>
        <begin position="209"/>
        <end position="224"/>
    </location>
</feature>
<accession>A0AA39TJM8</accession>
<evidence type="ECO:0000313" key="2">
    <source>
        <dbReference type="EMBL" id="KAK0609604.1"/>
    </source>
</evidence>